<protein>
    <recommendedName>
        <fullName evidence="1">diguanylate cyclase</fullName>
        <ecNumber evidence="1">2.7.7.65</ecNumber>
    </recommendedName>
</protein>
<evidence type="ECO:0000256" key="3">
    <source>
        <dbReference type="SAM" id="MobiDB-lite"/>
    </source>
</evidence>
<dbReference type="EMBL" id="JAFFTB010000011">
    <property type="protein sequence ID" value="MBM9938025.1"/>
    <property type="molecule type" value="Genomic_DNA"/>
</dbReference>
<dbReference type="PANTHER" id="PTHR45138">
    <property type="entry name" value="REGULATORY COMPONENTS OF SENSORY TRANSDUCTION SYSTEM"/>
    <property type="match status" value="1"/>
</dbReference>
<dbReference type="EMBL" id="JAFFTA010000040">
    <property type="protein sequence ID" value="MBM9915824.1"/>
    <property type="molecule type" value="Genomic_DNA"/>
</dbReference>
<organism evidence="6 9">
    <name type="scientific">Stenotrophomonas lactitubi</name>
    <dbReference type="NCBI Taxonomy" id="2045214"/>
    <lineage>
        <taxon>Bacteria</taxon>
        <taxon>Pseudomonadati</taxon>
        <taxon>Pseudomonadota</taxon>
        <taxon>Gammaproteobacteria</taxon>
        <taxon>Lysobacterales</taxon>
        <taxon>Lysobacteraceae</taxon>
        <taxon>Stenotrophomonas</taxon>
    </lineage>
</organism>
<reference evidence="6" key="2">
    <citation type="submission" date="2021-01" db="EMBL/GenBank/DDBJ databases">
        <authorList>
            <person name="Yu Y."/>
        </authorList>
    </citation>
    <scope>NUCLEOTIDE SEQUENCE</scope>
    <source>
        <strain evidence="6">As-5</strain>
        <strain evidence="7">As-6</strain>
    </source>
</reference>
<evidence type="ECO:0000256" key="1">
    <source>
        <dbReference type="ARBA" id="ARBA00012528"/>
    </source>
</evidence>
<feature type="transmembrane region" description="Helical" evidence="4">
    <location>
        <begin position="125"/>
        <end position="145"/>
    </location>
</feature>
<evidence type="ECO:0000313" key="6">
    <source>
        <dbReference type="EMBL" id="MBM9915824.1"/>
    </source>
</evidence>
<dbReference type="Proteomes" id="UP000749453">
    <property type="component" value="Unassembled WGS sequence"/>
</dbReference>
<evidence type="ECO:0000256" key="2">
    <source>
        <dbReference type="ARBA" id="ARBA00034247"/>
    </source>
</evidence>
<evidence type="ECO:0000256" key="4">
    <source>
        <dbReference type="SAM" id="Phobius"/>
    </source>
</evidence>
<reference evidence="8" key="1">
    <citation type="submission" date="2021-01" db="EMBL/GenBank/DDBJ databases">
        <title>Stenotrophomonas maltophilia.</title>
        <authorList>
            <person name="Yu Y."/>
        </authorList>
    </citation>
    <scope>NUCLEOTIDE SEQUENCE [LARGE SCALE GENOMIC DNA]</scope>
    <source>
        <strain evidence="8">As-6</strain>
    </source>
</reference>
<feature type="compositionally biased region" description="Basic and acidic residues" evidence="3">
    <location>
        <begin position="346"/>
        <end position="358"/>
    </location>
</feature>
<keyword evidence="4" id="KW-1133">Transmembrane helix</keyword>
<sequence>MAHHPLRQPVHYLFVLPAVLVALVLWVSLESDDVGRAGQRILPWLLACLGAGLALMYNQVRTLCLLLLVALAFAVLHQDLGHYLRDGRVAALTPLRFHAISTWLPLLFAIHALWPERGRRRQDLLLRATISGVAVAVFILLAAQQPQGMHDLLSNRHFPWLPSDWNALAQLPAMLFLLATVALGWQAWRQPRPLHTAMLLALLCLWWMLPRIFLQPVLLPALSVAALLLMLAATLQESFHMAFGDELTGLPGRRAFNETLKRATGTYSIAMIDVDHFKKFNDTHGHDTGDDVLKLVASRLSRVGDGGRAFRYGGEEFAVVFLDRPASACVDAVEALRQGIEQSRMQLRDRSTRSRDDTLGQQQRGRGGGGAVVQVTVSIGLADSRVDPRPAGVVKAADRALYAAKQEGRNRVCAHGGQRVLAVRGSHAQTASR</sequence>
<feature type="transmembrane region" description="Helical" evidence="4">
    <location>
        <begin position="12"/>
        <end position="29"/>
    </location>
</feature>
<keyword evidence="4" id="KW-0472">Membrane</keyword>
<evidence type="ECO:0000259" key="5">
    <source>
        <dbReference type="PROSITE" id="PS50887"/>
    </source>
</evidence>
<feature type="region of interest" description="Disordered" evidence="3">
    <location>
        <begin position="344"/>
        <end position="370"/>
    </location>
</feature>
<dbReference type="Proteomes" id="UP000784064">
    <property type="component" value="Unassembled WGS sequence"/>
</dbReference>
<dbReference type="InterPro" id="IPR043128">
    <property type="entry name" value="Rev_trsase/Diguanyl_cyclase"/>
</dbReference>
<gene>
    <name evidence="6" type="ORF">JJW18_20295</name>
    <name evidence="7" type="ORF">JJW19_07705</name>
</gene>
<dbReference type="NCBIfam" id="TIGR00254">
    <property type="entry name" value="GGDEF"/>
    <property type="match status" value="1"/>
</dbReference>
<dbReference type="PROSITE" id="PS50887">
    <property type="entry name" value="GGDEF"/>
    <property type="match status" value="1"/>
</dbReference>
<feature type="transmembrane region" description="Helical" evidence="4">
    <location>
        <begin position="165"/>
        <end position="185"/>
    </location>
</feature>
<dbReference type="InterPro" id="IPR050469">
    <property type="entry name" value="Diguanylate_Cyclase"/>
</dbReference>
<dbReference type="PANTHER" id="PTHR45138:SF9">
    <property type="entry name" value="DIGUANYLATE CYCLASE DGCM-RELATED"/>
    <property type="match status" value="1"/>
</dbReference>
<dbReference type="AlphaFoldDB" id="A0AAW4GN18"/>
<dbReference type="Pfam" id="PF00990">
    <property type="entry name" value="GGDEF"/>
    <property type="match status" value="1"/>
</dbReference>
<dbReference type="SMART" id="SM00267">
    <property type="entry name" value="GGDEF"/>
    <property type="match status" value="1"/>
</dbReference>
<name>A0AAW4GN18_9GAMM</name>
<dbReference type="GO" id="GO:0005886">
    <property type="term" value="C:plasma membrane"/>
    <property type="evidence" value="ECO:0007669"/>
    <property type="project" value="TreeGrafter"/>
</dbReference>
<accession>A0AAW4GN18</accession>
<feature type="transmembrane region" description="Helical" evidence="4">
    <location>
        <begin position="215"/>
        <end position="235"/>
    </location>
</feature>
<feature type="transmembrane region" description="Helical" evidence="4">
    <location>
        <begin position="41"/>
        <end position="57"/>
    </location>
</feature>
<feature type="domain" description="GGDEF" evidence="5">
    <location>
        <begin position="265"/>
        <end position="417"/>
    </location>
</feature>
<dbReference type="RefSeq" id="WP_205406410.1">
    <property type="nucleotide sequence ID" value="NZ_JAFFTA010000040.1"/>
</dbReference>
<keyword evidence="8" id="KW-1185">Reference proteome</keyword>
<evidence type="ECO:0000313" key="7">
    <source>
        <dbReference type="EMBL" id="MBM9938025.1"/>
    </source>
</evidence>
<dbReference type="GO" id="GO:1902201">
    <property type="term" value="P:negative regulation of bacterial-type flagellum-dependent cell motility"/>
    <property type="evidence" value="ECO:0007669"/>
    <property type="project" value="TreeGrafter"/>
</dbReference>
<evidence type="ECO:0000313" key="9">
    <source>
        <dbReference type="Proteomes" id="UP000784064"/>
    </source>
</evidence>
<dbReference type="EC" id="2.7.7.65" evidence="1"/>
<proteinExistence type="predicted"/>
<evidence type="ECO:0000313" key="8">
    <source>
        <dbReference type="Proteomes" id="UP000749453"/>
    </source>
</evidence>
<keyword evidence="4" id="KW-0812">Transmembrane</keyword>
<comment type="catalytic activity">
    <reaction evidence="2">
        <text>2 GTP = 3',3'-c-di-GMP + 2 diphosphate</text>
        <dbReference type="Rhea" id="RHEA:24898"/>
        <dbReference type="ChEBI" id="CHEBI:33019"/>
        <dbReference type="ChEBI" id="CHEBI:37565"/>
        <dbReference type="ChEBI" id="CHEBI:58805"/>
        <dbReference type="EC" id="2.7.7.65"/>
    </reaction>
</comment>
<dbReference type="InterPro" id="IPR029787">
    <property type="entry name" value="Nucleotide_cyclase"/>
</dbReference>
<feature type="transmembrane region" description="Helical" evidence="4">
    <location>
        <begin position="95"/>
        <end position="113"/>
    </location>
</feature>
<dbReference type="Gene3D" id="3.30.70.270">
    <property type="match status" value="1"/>
</dbReference>
<comment type="caution">
    <text evidence="6">The sequence shown here is derived from an EMBL/GenBank/DDBJ whole genome shotgun (WGS) entry which is preliminary data.</text>
</comment>
<dbReference type="GO" id="GO:0043709">
    <property type="term" value="P:cell adhesion involved in single-species biofilm formation"/>
    <property type="evidence" value="ECO:0007669"/>
    <property type="project" value="TreeGrafter"/>
</dbReference>
<dbReference type="InterPro" id="IPR000160">
    <property type="entry name" value="GGDEF_dom"/>
</dbReference>
<dbReference type="CDD" id="cd01949">
    <property type="entry name" value="GGDEF"/>
    <property type="match status" value="1"/>
</dbReference>
<dbReference type="GO" id="GO:0052621">
    <property type="term" value="F:diguanylate cyclase activity"/>
    <property type="evidence" value="ECO:0007669"/>
    <property type="project" value="UniProtKB-EC"/>
</dbReference>
<dbReference type="SUPFAM" id="SSF55073">
    <property type="entry name" value="Nucleotide cyclase"/>
    <property type="match status" value="1"/>
</dbReference>